<dbReference type="InterPro" id="IPR008995">
    <property type="entry name" value="Mo/tungstate-bd_C_term_dom"/>
</dbReference>
<evidence type="ECO:0000259" key="6">
    <source>
        <dbReference type="PROSITE" id="PS50893"/>
    </source>
</evidence>
<dbReference type="InterPro" id="IPR017871">
    <property type="entry name" value="ABC_transporter-like_CS"/>
</dbReference>
<dbReference type="InterPro" id="IPR003439">
    <property type="entry name" value="ABC_transporter-like_ATP-bd"/>
</dbReference>
<keyword evidence="4" id="KW-0067">ATP-binding</keyword>
<dbReference type="InterPro" id="IPR015853">
    <property type="entry name" value="ABC_transpr_FbpC"/>
</dbReference>
<dbReference type="PANTHER" id="PTHR43875">
    <property type="entry name" value="MALTODEXTRIN IMPORT ATP-BINDING PROTEIN MSMX"/>
    <property type="match status" value="1"/>
</dbReference>
<dbReference type="AlphaFoldDB" id="A0A0D1LWK0"/>
<dbReference type="SMART" id="SM00382">
    <property type="entry name" value="AAA"/>
    <property type="match status" value="1"/>
</dbReference>
<dbReference type="SUPFAM" id="SSF50331">
    <property type="entry name" value="MOP-like"/>
    <property type="match status" value="1"/>
</dbReference>
<evidence type="ECO:0000256" key="1">
    <source>
        <dbReference type="ARBA" id="ARBA00022448"/>
    </source>
</evidence>
<comment type="caution">
    <text evidence="7">The sequence shown here is derived from an EMBL/GenBank/DDBJ whole genome shotgun (WGS) entry which is preliminary data.</text>
</comment>
<keyword evidence="2" id="KW-1003">Cell membrane</keyword>
<accession>A0A0D1LWK0</accession>
<dbReference type="RefSeq" id="WP_043941231.1">
    <property type="nucleotide sequence ID" value="NZ_JWHT01000029.1"/>
</dbReference>
<proteinExistence type="predicted"/>
<gene>
    <name evidence="7" type="primary">ugpC</name>
    <name evidence="7" type="ORF">ab3b_01227</name>
</gene>
<keyword evidence="3" id="KW-0547">Nucleotide-binding</keyword>
<dbReference type="Pfam" id="PF00005">
    <property type="entry name" value="ABC_tran"/>
    <property type="match status" value="1"/>
</dbReference>
<evidence type="ECO:0000313" key="7">
    <source>
        <dbReference type="EMBL" id="KIU24180.1"/>
    </source>
</evidence>
<dbReference type="PROSITE" id="PS00211">
    <property type="entry name" value="ABC_TRANSPORTER_1"/>
    <property type="match status" value="1"/>
</dbReference>
<dbReference type="GO" id="GO:0055052">
    <property type="term" value="C:ATP-binding cassette (ABC) transporter complex, substrate-binding subunit-containing"/>
    <property type="evidence" value="ECO:0007669"/>
    <property type="project" value="TreeGrafter"/>
</dbReference>
<evidence type="ECO:0000313" key="8">
    <source>
        <dbReference type="Proteomes" id="UP000032289"/>
    </source>
</evidence>
<evidence type="ECO:0000256" key="2">
    <source>
        <dbReference type="ARBA" id="ARBA00022475"/>
    </source>
</evidence>
<organism evidence="7 8">
    <name type="scientific">Weissella cibaria</name>
    <dbReference type="NCBI Taxonomy" id="137591"/>
    <lineage>
        <taxon>Bacteria</taxon>
        <taxon>Bacillati</taxon>
        <taxon>Bacillota</taxon>
        <taxon>Bacilli</taxon>
        <taxon>Lactobacillales</taxon>
        <taxon>Lactobacillaceae</taxon>
        <taxon>Weissella</taxon>
    </lineage>
</organism>
<dbReference type="EC" id="3.6.3.20" evidence="7"/>
<dbReference type="Proteomes" id="UP000032289">
    <property type="component" value="Unassembled WGS sequence"/>
</dbReference>
<dbReference type="InterPro" id="IPR003593">
    <property type="entry name" value="AAA+_ATPase"/>
</dbReference>
<dbReference type="InterPro" id="IPR047641">
    <property type="entry name" value="ABC_transpr_MalK/UgpC-like"/>
</dbReference>
<protein>
    <submittedName>
        <fullName evidence="7">UgpC protein</fullName>
        <ecNumber evidence="7">3.6.3.20</ecNumber>
    </submittedName>
</protein>
<dbReference type="EMBL" id="JWHT01000029">
    <property type="protein sequence ID" value="KIU24180.1"/>
    <property type="molecule type" value="Genomic_DNA"/>
</dbReference>
<dbReference type="GO" id="GO:0005524">
    <property type="term" value="F:ATP binding"/>
    <property type="evidence" value="ECO:0007669"/>
    <property type="project" value="UniProtKB-KW"/>
</dbReference>
<dbReference type="PATRIC" id="fig|137591.24.peg.1196"/>
<dbReference type="PANTHER" id="PTHR43875:SF1">
    <property type="entry name" value="OSMOPROTECTIVE COMPOUNDS UPTAKE ATP-BINDING PROTEIN GGTA"/>
    <property type="match status" value="1"/>
</dbReference>
<keyword evidence="7" id="KW-0378">Hydrolase</keyword>
<sequence length="340" mass="37699">MNVRFEHVTLTYNNGVEVLHDMDFELPDGELIALLGPSGGGKSTTLNLVSGLLRATTGKIFFGNDEVTEKDALQRGVGMVFQNYALYPHMTVLENIVFPMKMAKVAKDVRNERARALAKLVRVDDQLNKKPGALSGGQQQRVAIARALAKNPSVLLLDEPLSNLDARLRVEMREEIRRIQQETGVTTIFVTHDQSEAMHVADKIMVLNDGVIQQFDSPQSLYQNPQNQFVARFIGEPVINEVPATALREHLVLPATVVTVGIRPEAIKKPVMDTPVLPVTAERIQAFGRDRQATLRLGDYRLITTEIIEAVDKVSLDRAGVYAFNAAGERLPIDWDGKRA</sequence>
<dbReference type="Gene3D" id="2.40.50.100">
    <property type="match status" value="1"/>
</dbReference>
<dbReference type="FunFam" id="3.40.50.300:FF:000042">
    <property type="entry name" value="Maltose/maltodextrin ABC transporter, ATP-binding protein"/>
    <property type="match status" value="1"/>
</dbReference>
<evidence type="ECO:0000256" key="4">
    <source>
        <dbReference type="ARBA" id="ARBA00022840"/>
    </source>
</evidence>
<keyword evidence="1" id="KW-0813">Transport</keyword>
<dbReference type="InterPro" id="IPR027417">
    <property type="entry name" value="P-loop_NTPase"/>
</dbReference>
<evidence type="ECO:0000256" key="5">
    <source>
        <dbReference type="ARBA" id="ARBA00023136"/>
    </source>
</evidence>
<dbReference type="SUPFAM" id="SSF52540">
    <property type="entry name" value="P-loop containing nucleoside triphosphate hydrolases"/>
    <property type="match status" value="1"/>
</dbReference>
<dbReference type="GO" id="GO:0015408">
    <property type="term" value="F:ABC-type ferric iron transporter activity"/>
    <property type="evidence" value="ECO:0007669"/>
    <property type="project" value="InterPro"/>
</dbReference>
<evidence type="ECO:0000256" key="3">
    <source>
        <dbReference type="ARBA" id="ARBA00022741"/>
    </source>
</evidence>
<dbReference type="CDD" id="cd03259">
    <property type="entry name" value="ABC_Carb_Solutes_like"/>
    <property type="match status" value="1"/>
</dbReference>
<dbReference type="GO" id="GO:0016887">
    <property type="term" value="F:ATP hydrolysis activity"/>
    <property type="evidence" value="ECO:0007669"/>
    <property type="project" value="InterPro"/>
</dbReference>
<name>A0A0D1LWK0_9LACO</name>
<reference evidence="7 8" key="1">
    <citation type="journal article" date="2015" name="Microbiology (Mosc.)">
        <title>Genomics of the Weissella cibaria species with an examination of its metabolic traits.</title>
        <authorList>
            <person name="Lynch K.M."/>
            <person name="Lucid A."/>
            <person name="Arendt E.K."/>
            <person name="Sleator R.D."/>
            <person name="Lucey B."/>
            <person name="Coffey A."/>
        </authorList>
    </citation>
    <scope>NUCLEOTIDE SEQUENCE [LARGE SCALE GENOMIC DNA]</scope>
    <source>
        <strain evidence="7 8">AB3b</strain>
    </source>
</reference>
<keyword evidence="5" id="KW-0472">Membrane</keyword>
<dbReference type="PROSITE" id="PS50893">
    <property type="entry name" value="ABC_TRANSPORTER_2"/>
    <property type="match status" value="1"/>
</dbReference>
<dbReference type="Gene3D" id="3.40.50.300">
    <property type="entry name" value="P-loop containing nucleotide triphosphate hydrolases"/>
    <property type="match status" value="1"/>
</dbReference>
<feature type="domain" description="ABC transporter" evidence="6">
    <location>
        <begin position="3"/>
        <end position="234"/>
    </location>
</feature>